<reference evidence="3" key="1">
    <citation type="submission" date="2018-07" db="EMBL/GenBank/DDBJ databases">
        <authorList>
            <person name="Quirk P.G."/>
            <person name="Krulwich T.A."/>
        </authorList>
    </citation>
    <scope>NUCLEOTIDE SEQUENCE</scope>
    <source>
        <strain evidence="3">Anand</strain>
    </source>
</reference>
<evidence type="ECO:0000313" key="3">
    <source>
        <dbReference type="EMBL" id="SVP93645.1"/>
    </source>
</evidence>
<feature type="transmembrane region" description="Helical" evidence="1">
    <location>
        <begin position="113"/>
        <end position="132"/>
    </location>
</feature>
<organism evidence="3">
    <name type="scientific">Theileria annulata</name>
    <dbReference type="NCBI Taxonomy" id="5874"/>
    <lineage>
        <taxon>Eukaryota</taxon>
        <taxon>Sar</taxon>
        <taxon>Alveolata</taxon>
        <taxon>Apicomplexa</taxon>
        <taxon>Aconoidasida</taxon>
        <taxon>Piroplasmida</taxon>
        <taxon>Theileriidae</taxon>
        <taxon>Theileria</taxon>
    </lineage>
</organism>
<gene>
    <name evidence="3" type="ORF">TAT_000263800</name>
    <name evidence="2" type="ORF">TAV_000264100</name>
</gene>
<dbReference type="VEuPathDB" id="PiroplasmaDB:TA04925"/>
<evidence type="ECO:0000313" key="2">
    <source>
        <dbReference type="EMBL" id="SVP92843.1"/>
    </source>
</evidence>
<evidence type="ECO:0000256" key="1">
    <source>
        <dbReference type="SAM" id="Phobius"/>
    </source>
</evidence>
<dbReference type="EMBL" id="UIVT01000003">
    <property type="protein sequence ID" value="SVP93645.1"/>
    <property type="molecule type" value="Genomic_DNA"/>
</dbReference>
<proteinExistence type="predicted"/>
<protein>
    <recommendedName>
        <fullName evidence="4">YGGT family</fullName>
    </recommendedName>
</protein>
<name>A0A3B0MVA6_THEAN</name>
<keyword evidence="1" id="KW-0812">Transmembrane</keyword>
<evidence type="ECO:0008006" key="4">
    <source>
        <dbReference type="Google" id="ProtNLM"/>
    </source>
</evidence>
<dbReference type="AlphaFoldDB" id="A0A3B0MVA6"/>
<keyword evidence="1" id="KW-1133">Transmembrane helix</keyword>
<accession>A0A3B0MVA6</accession>
<feature type="transmembrane region" description="Helical" evidence="1">
    <location>
        <begin position="7"/>
        <end position="26"/>
    </location>
</feature>
<keyword evidence="1" id="KW-0472">Membrane</keyword>
<dbReference type="EMBL" id="UIVS01000003">
    <property type="protein sequence ID" value="SVP92843.1"/>
    <property type="molecule type" value="Genomic_DNA"/>
</dbReference>
<sequence length="204" mass="23837">MIIHIKAYLGLFLIFLNILFVESYLLPNNSYSFINTFGKKYFEPQTHRFKSKVIAKELISRCKNKTLQLNLHEDNKHGFSNSLDERYPDPSQFNLPDHGAKNVIARYMSFKDALIANSATLIMLSIYLIRIFRTLVIARSFLDTLVHINPYLPPFNFIYDTTNFYLKFCDSFPKILGVNVLSEIPWFFLSALERYLFSLLGQEP</sequence>